<reference evidence="3 4" key="1">
    <citation type="submission" date="2022-09" db="EMBL/GenBank/DDBJ databases">
        <authorList>
            <person name="Palmer J.M."/>
        </authorList>
    </citation>
    <scope>NUCLEOTIDE SEQUENCE [LARGE SCALE GENOMIC DNA]</scope>
    <source>
        <strain evidence="3 4">DSM 7382</strain>
    </source>
</reference>
<dbReference type="GO" id="GO:0006508">
    <property type="term" value="P:proteolysis"/>
    <property type="evidence" value="ECO:0007669"/>
    <property type="project" value="InterPro"/>
</dbReference>
<evidence type="ECO:0000313" key="3">
    <source>
        <dbReference type="EMBL" id="KAK7691392.1"/>
    </source>
</evidence>
<feature type="domain" description="Peptidase C14 caspase" evidence="2">
    <location>
        <begin position="5"/>
        <end position="300"/>
    </location>
</feature>
<dbReference type="EMBL" id="JASBNA010000005">
    <property type="protein sequence ID" value="KAK7691392.1"/>
    <property type="molecule type" value="Genomic_DNA"/>
</dbReference>
<name>A0AAW0GNA4_9APHY</name>
<dbReference type="PANTHER" id="PTHR48104">
    <property type="entry name" value="METACASPASE-4"/>
    <property type="match status" value="1"/>
</dbReference>
<dbReference type="GO" id="GO:0004197">
    <property type="term" value="F:cysteine-type endopeptidase activity"/>
    <property type="evidence" value="ECO:0007669"/>
    <property type="project" value="InterPro"/>
</dbReference>
<keyword evidence="4" id="KW-1185">Reference proteome</keyword>
<comment type="caution">
    <text evidence="3">The sequence shown here is derived from an EMBL/GenBank/DDBJ whole genome shotgun (WGS) entry which is preliminary data.</text>
</comment>
<organism evidence="3 4">
    <name type="scientific">Cerrena zonata</name>
    <dbReference type="NCBI Taxonomy" id="2478898"/>
    <lineage>
        <taxon>Eukaryota</taxon>
        <taxon>Fungi</taxon>
        <taxon>Dikarya</taxon>
        <taxon>Basidiomycota</taxon>
        <taxon>Agaricomycotina</taxon>
        <taxon>Agaricomycetes</taxon>
        <taxon>Polyporales</taxon>
        <taxon>Cerrenaceae</taxon>
        <taxon>Cerrena</taxon>
    </lineage>
</organism>
<dbReference type="AlphaFoldDB" id="A0AAW0GNA4"/>
<dbReference type="GO" id="GO:0005737">
    <property type="term" value="C:cytoplasm"/>
    <property type="evidence" value="ECO:0007669"/>
    <property type="project" value="TreeGrafter"/>
</dbReference>
<dbReference type="InterPro" id="IPR011600">
    <property type="entry name" value="Pept_C14_caspase"/>
</dbReference>
<comment type="similarity">
    <text evidence="1">Belongs to the peptidase C14B family.</text>
</comment>
<dbReference type="Pfam" id="PF00656">
    <property type="entry name" value="Peptidase_C14"/>
    <property type="match status" value="1"/>
</dbReference>
<dbReference type="InterPro" id="IPR050452">
    <property type="entry name" value="Metacaspase"/>
</dbReference>
<sequence length="701" mass="78461">MVRIFALLIGIERYASPDFSLVAGAHRDIENVRTYLIDDLHVPQDHILTLLDEEATRGNIIAGFQSHLICNASIREGDVIIVHFSGHGSRSPAPHNWPIIEKTSPYDEDYGLLEIILPYDEGMVGLDGYQICGIPDRTLGALLDMVALSHGDNITVVLDCCHSGHGTRGPQVAHPFKVRRIDPLCTVPLREDVDQDVWSSECLRNPFVPPPTQNPHRFLRGAFTQRRAKSHVLMAACGQKESAMGTDDGGLFTTLWVKALRSLDIRPRSYVELLKWINQNLDVLRNQWPGIVNQHPQCEGVSRDRLVFEKIQVDPGMFQVLWEGRSRCRIQGPCEIMGVKPGTQMELCNMDNRLRVDRILGTAVVKEVSVDHCYAQISTNIRIIGEHHTARVLSHPYRLYYAVVNLSPQSPIALRMMRFLEFSLSGATADDSAVLQRVGETGGDLNLILEVDDVAGGGVALKHQDSLLRDQCPPRLSSSDMVIVNVPRLLASISRFNFFLNQTNALHPFSSNVHMEFHLLQEDPDSSPDDDAPLTRPKALRMEVPFQNDEAKIVERHEDDYAFVLRNAGSIDLFPYIIYFDPNTYEISIWYSPWEEDKPTLLAGQSLQIGASPELSTSFQFFLPDGLGTDMDTSFIKVFLADAPLQLRFLEQPPLVGRDEDGRSHVRQANRMASSDPSSPAPPQVGAWDSFIRKITVIGSL</sequence>
<gene>
    <name evidence="3" type="ORF">QCA50_004791</name>
</gene>
<proteinExistence type="inferred from homology"/>
<dbReference type="Proteomes" id="UP001385951">
    <property type="component" value="Unassembled WGS sequence"/>
</dbReference>
<evidence type="ECO:0000259" key="2">
    <source>
        <dbReference type="Pfam" id="PF00656"/>
    </source>
</evidence>
<evidence type="ECO:0000313" key="4">
    <source>
        <dbReference type="Proteomes" id="UP001385951"/>
    </source>
</evidence>
<dbReference type="Gene3D" id="3.40.50.1460">
    <property type="match status" value="1"/>
</dbReference>
<accession>A0AAW0GNA4</accession>
<protein>
    <recommendedName>
        <fullName evidence="2">Peptidase C14 caspase domain-containing protein</fullName>
    </recommendedName>
</protein>
<evidence type="ECO:0000256" key="1">
    <source>
        <dbReference type="ARBA" id="ARBA00009005"/>
    </source>
</evidence>
<dbReference type="PANTHER" id="PTHR48104:SF30">
    <property type="entry name" value="METACASPASE-1"/>
    <property type="match status" value="1"/>
</dbReference>